<evidence type="ECO:0000256" key="1">
    <source>
        <dbReference type="ARBA" id="ARBA00008210"/>
    </source>
</evidence>
<dbReference type="PANTHER" id="PTHR33091:SF29">
    <property type="entry name" value="SUBTILISIN INHIBITOR 1"/>
    <property type="match status" value="1"/>
</dbReference>
<dbReference type="Proteomes" id="UP001165085">
    <property type="component" value="Unassembled WGS sequence"/>
</dbReference>
<dbReference type="GO" id="GO:0004867">
    <property type="term" value="F:serine-type endopeptidase inhibitor activity"/>
    <property type="evidence" value="ECO:0007669"/>
    <property type="project" value="UniProtKB-KW"/>
</dbReference>
<dbReference type="AlphaFoldDB" id="A0A9W7B782"/>
<evidence type="ECO:0000313" key="5">
    <source>
        <dbReference type="EMBL" id="GMH85469.1"/>
    </source>
</evidence>
<comment type="caution">
    <text evidence="5">The sequence shown here is derived from an EMBL/GenBank/DDBJ whole genome shotgun (WGS) entry which is preliminary data.</text>
</comment>
<dbReference type="InterPro" id="IPR036354">
    <property type="entry name" value="Prot_inh_pot1_sf"/>
</dbReference>
<feature type="chain" id="PRO_5040988750" evidence="4">
    <location>
        <begin position="20"/>
        <end position="104"/>
    </location>
</feature>
<dbReference type="Pfam" id="PF00280">
    <property type="entry name" value="potato_inhibit"/>
    <property type="match status" value="1"/>
</dbReference>
<comment type="similarity">
    <text evidence="1">Belongs to the protease inhibitor I13 (potato type I serine protease inhibitor) family.</text>
</comment>
<dbReference type="PANTHER" id="PTHR33091">
    <property type="entry name" value="PROTEIN, PUTATIVE, EXPRESSED-RELATED"/>
    <property type="match status" value="1"/>
</dbReference>
<evidence type="ECO:0000256" key="4">
    <source>
        <dbReference type="SAM" id="SignalP"/>
    </source>
</evidence>
<keyword evidence="4" id="KW-0732">Signal</keyword>
<feature type="signal peptide" evidence="4">
    <location>
        <begin position="1"/>
        <end position="19"/>
    </location>
</feature>
<keyword evidence="3" id="KW-0722">Serine protease inhibitor</keyword>
<dbReference type="SUPFAM" id="SSF54654">
    <property type="entry name" value="CI-2 family of serine protease inhibitors"/>
    <property type="match status" value="1"/>
</dbReference>
<keyword evidence="2" id="KW-0646">Protease inhibitor</keyword>
<evidence type="ECO:0000256" key="2">
    <source>
        <dbReference type="ARBA" id="ARBA00022690"/>
    </source>
</evidence>
<protein>
    <submittedName>
        <fullName evidence="5">Uncharacterized protein</fullName>
    </submittedName>
</protein>
<dbReference type="InterPro" id="IPR000864">
    <property type="entry name" value="Prot_inh_pot1"/>
</dbReference>
<accession>A0A9W7B782</accession>
<dbReference type="OrthoDB" id="10013825at2759"/>
<sequence>MLNFLVALLLLALLSSISAQQENRGRVLTPGLKLPGSDGKISKWPETVGLDGLEAAEYIQKSRPDMKIVTVMGERDIMTRDMRFDRVRIFVDDEGKVVKAPRIG</sequence>
<keyword evidence="6" id="KW-1185">Reference proteome</keyword>
<dbReference type="EMBL" id="BRXY01000303">
    <property type="protein sequence ID" value="GMH85469.1"/>
    <property type="molecule type" value="Genomic_DNA"/>
</dbReference>
<dbReference type="GO" id="GO:0009611">
    <property type="term" value="P:response to wounding"/>
    <property type="evidence" value="ECO:0007669"/>
    <property type="project" value="InterPro"/>
</dbReference>
<evidence type="ECO:0000256" key="3">
    <source>
        <dbReference type="ARBA" id="ARBA00022900"/>
    </source>
</evidence>
<reference evidence="6" key="1">
    <citation type="journal article" date="2023" name="Commun. Biol.">
        <title>Genome analysis of Parmales, the sister group of diatoms, reveals the evolutionary specialization of diatoms from phago-mixotrophs to photoautotrophs.</title>
        <authorList>
            <person name="Ban H."/>
            <person name="Sato S."/>
            <person name="Yoshikawa S."/>
            <person name="Yamada K."/>
            <person name="Nakamura Y."/>
            <person name="Ichinomiya M."/>
            <person name="Sato N."/>
            <person name="Blanc-Mathieu R."/>
            <person name="Endo H."/>
            <person name="Kuwata A."/>
            <person name="Ogata H."/>
        </authorList>
    </citation>
    <scope>NUCLEOTIDE SEQUENCE [LARGE SCALE GENOMIC DNA]</scope>
    <source>
        <strain evidence="6">NIES 3701</strain>
    </source>
</reference>
<proteinExistence type="inferred from homology"/>
<organism evidence="5 6">
    <name type="scientific">Triparma strigata</name>
    <dbReference type="NCBI Taxonomy" id="1606541"/>
    <lineage>
        <taxon>Eukaryota</taxon>
        <taxon>Sar</taxon>
        <taxon>Stramenopiles</taxon>
        <taxon>Ochrophyta</taxon>
        <taxon>Bolidophyceae</taxon>
        <taxon>Parmales</taxon>
        <taxon>Triparmaceae</taxon>
        <taxon>Triparma</taxon>
    </lineage>
</organism>
<evidence type="ECO:0000313" key="6">
    <source>
        <dbReference type="Proteomes" id="UP001165085"/>
    </source>
</evidence>
<name>A0A9W7B782_9STRA</name>
<gene>
    <name evidence="5" type="ORF">TrST_g507</name>
</gene>
<dbReference type="Gene3D" id="3.30.10.10">
    <property type="entry name" value="Trypsin Inhibitor V, subunit A"/>
    <property type="match status" value="1"/>
</dbReference>